<dbReference type="KEGG" id="ang:An12g03520"/>
<accession>A0AAJ8E1X8</accession>
<proteinExistence type="predicted"/>
<reference evidence="1" key="2">
    <citation type="submission" date="2025-08" db="UniProtKB">
        <authorList>
            <consortium name="RefSeq"/>
        </authorList>
    </citation>
    <scope>IDENTIFICATION</scope>
</reference>
<name>A0AAJ8E1X8_ASPNG</name>
<reference evidence="1" key="1">
    <citation type="submission" date="2025-02" db="EMBL/GenBank/DDBJ databases">
        <authorList>
            <consortium name="NCBI Genome Project"/>
        </authorList>
    </citation>
    <scope>NUCLEOTIDE SEQUENCE</scope>
</reference>
<evidence type="ECO:0000313" key="1">
    <source>
        <dbReference type="RefSeq" id="XP_059604400.1"/>
    </source>
</evidence>
<dbReference type="AlphaFoldDB" id="A0AAJ8E1X8"/>
<dbReference type="RefSeq" id="XP_059604400.1">
    <property type="nucleotide sequence ID" value="XM_059750802.1"/>
</dbReference>
<gene>
    <name evidence="1" type="ORF">An12g03520</name>
</gene>
<organism evidence="1">
    <name type="scientific">Aspergillus niger</name>
    <dbReference type="NCBI Taxonomy" id="5061"/>
    <lineage>
        <taxon>Eukaryota</taxon>
        <taxon>Fungi</taxon>
        <taxon>Dikarya</taxon>
        <taxon>Ascomycota</taxon>
        <taxon>Pezizomycotina</taxon>
        <taxon>Eurotiomycetes</taxon>
        <taxon>Eurotiomycetidae</taxon>
        <taxon>Eurotiales</taxon>
        <taxon>Aspergillaceae</taxon>
        <taxon>Aspergillus</taxon>
        <taxon>Aspergillus subgen. Circumdati</taxon>
    </lineage>
</organism>
<dbReference type="VEuPathDB" id="FungiDB:An12g03520"/>
<dbReference type="GeneID" id="84592530"/>
<sequence>MPSYTIIHTFLGEWGTNKSANATPGVLSVLISSPLESSCAGFADSLYR</sequence>
<protein>
    <submittedName>
        <fullName evidence="1">Uncharacterized protein</fullName>
    </submittedName>
</protein>